<dbReference type="GO" id="GO:0020037">
    <property type="term" value="F:heme binding"/>
    <property type="evidence" value="ECO:0007669"/>
    <property type="project" value="InterPro"/>
</dbReference>
<dbReference type="PRINTS" id="PR00463">
    <property type="entry name" value="EP450I"/>
</dbReference>
<organism evidence="3 4">
    <name type="scientific">Pristionchus pacificus</name>
    <name type="common">Parasitic nematode worm</name>
    <dbReference type="NCBI Taxonomy" id="54126"/>
    <lineage>
        <taxon>Eukaryota</taxon>
        <taxon>Metazoa</taxon>
        <taxon>Ecdysozoa</taxon>
        <taxon>Nematoda</taxon>
        <taxon>Chromadorea</taxon>
        <taxon>Rhabditida</taxon>
        <taxon>Rhabditina</taxon>
        <taxon>Diplogasteromorpha</taxon>
        <taxon>Diplogasteroidea</taxon>
        <taxon>Neodiplogasteridae</taxon>
        <taxon>Pristionchus</taxon>
    </lineage>
</organism>
<evidence type="ECO:0000256" key="2">
    <source>
        <dbReference type="ARBA" id="ARBA00023033"/>
    </source>
</evidence>
<dbReference type="PANTHER" id="PTHR24284:SF1">
    <property type="entry name" value="CYTOCHROME P450 FAMILY"/>
    <property type="match status" value="1"/>
</dbReference>
<keyword evidence="4" id="KW-1185">Reference proteome</keyword>
<dbReference type="GO" id="GO:0005506">
    <property type="term" value="F:iron ion binding"/>
    <property type="evidence" value="ECO:0007669"/>
    <property type="project" value="InterPro"/>
</dbReference>
<gene>
    <name evidence="3" type="primary">WBGene00283385</name>
</gene>
<dbReference type="InterPro" id="IPR001128">
    <property type="entry name" value="Cyt_P450"/>
</dbReference>
<dbReference type="GO" id="GO:0004497">
    <property type="term" value="F:monooxygenase activity"/>
    <property type="evidence" value="ECO:0007669"/>
    <property type="project" value="UniProtKB-KW"/>
</dbReference>
<dbReference type="SUPFAM" id="SSF48264">
    <property type="entry name" value="Cytochrome P450"/>
    <property type="match status" value="1"/>
</dbReference>
<dbReference type="InterPro" id="IPR002401">
    <property type="entry name" value="Cyt_P450_E_grp-I"/>
</dbReference>
<dbReference type="Pfam" id="PF00067">
    <property type="entry name" value="p450"/>
    <property type="match status" value="1"/>
</dbReference>
<sequence length="246" mass="28799">MIGIVSMILLLIAVYIYKYYENFNPERLHFFIDKCEKEYGDVFTVWTPSPMVILMSYESIKQALVTKGEDFTGRMGRYPDDLFITTENGGVIFSEGESWREQRRTAIHIMRDFGMGKNVMEGQVKSSMHEFMRNLDSIEDKSRVDFRWPLQILVANVVNEVLFGYHYKYDDCKRLMDYSDGLAEQAYPNLTEHVRQDVLRCEKTFDENDEAGCFVHAYIQRMKKSDGSLNHLQMLNVCNDFFLAGM</sequence>
<keyword evidence="2" id="KW-0503">Monooxygenase</keyword>
<dbReference type="Proteomes" id="UP000005239">
    <property type="component" value="Unassembled WGS sequence"/>
</dbReference>
<dbReference type="EnsemblMetazoa" id="PPA45016.1">
    <property type="protein sequence ID" value="PPA45016.1"/>
    <property type="gene ID" value="WBGene00283385"/>
</dbReference>
<dbReference type="AlphaFoldDB" id="A0A2A6CYZ4"/>
<dbReference type="InterPro" id="IPR036396">
    <property type="entry name" value="Cyt_P450_sf"/>
</dbReference>
<dbReference type="PANTHER" id="PTHR24284">
    <property type="entry name" value="CYTOCHROME P450 FAMILY"/>
    <property type="match status" value="1"/>
</dbReference>
<accession>A0A8R1Z1Q1</accession>
<evidence type="ECO:0000313" key="3">
    <source>
        <dbReference type="EnsemblMetazoa" id="PPA45016.1"/>
    </source>
</evidence>
<keyword evidence="2" id="KW-0560">Oxidoreductase</keyword>
<proteinExistence type="inferred from homology"/>
<dbReference type="Gene3D" id="1.10.630.10">
    <property type="entry name" value="Cytochrome P450"/>
    <property type="match status" value="1"/>
</dbReference>
<evidence type="ECO:0000256" key="1">
    <source>
        <dbReference type="ARBA" id="ARBA00010617"/>
    </source>
</evidence>
<name>A0A2A6CYZ4_PRIPA</name>
<dbReference type="OrthoDB" id="5837859at2759"/>
<evidence type="ECO:0000313" key="4">
    <source>
        <dbReference type="Proteomes" id="UP000005239"/>
    </source>
</evidence>
<reference evidence="4" key="1">
    <citation type="journal article" date="2008" name="Nat. Genet.">
        <title>The Pristionchus pacificus genome provides a unique perspective on nematode lifestyle and parasitism.</title>
        <authorList>
            <person name="Dieterich C."/>
            <person name="Clifton S.W."/>
            <person name="Schuster L.N."/>
            <person name="Chinwalla A."/>
            <person name="Delehaunty K."/>
            <person name="Dinkelacker I."/>
            <person name="Fulton L."/>
            <person name="Fulton R."/>
            <person name="Godfrey J."/>
            <person name="Minx P."/>
            <person name="Mitreva M."/>
            <person name="Roeseler W."/>
            <person name="Tian H."/>
            <person name="Witte H."/>
            <person name="Yang S.P."/>
            <person name="Wilson R.K."/>
            <person name="Sommer R.J."/>
        </authorList>
    </citation>
    <scope>NUCLEOTIDE SEQUENCE [LARGE SCALE GENOMIC DNA]</scope>
    <source>
        <strain evidence="4">PS312</strain>
    </source>
</reference>
<dbReference type="GO" id="GO:0016705">
    <property type="term" value="F:oxidoreductase activity, acting on paired donors, with incorporation or reduction of molecular oxygen"/>
    <property type="evidence" value="ECO:0007669"/>
    <property type="project" value="InterPro"/>
</dbReference>
<accession>A0A2A6CYZ4</accession>
<protein>
    <submittedName>
        <fullName evidence="3">Cytochrome P450</fullName>
    </submittedName>
</protein>
<comment type="similarity">
    <text evidence="1">Belongs to the cytochrome P450 family.</text>
</comment>
<reference evidence="3" key="2">
    <citation type="submission" date="2022-06" db="UniProtKB">
        <authorList>
            <consortium name="EnsemblMetazoa"/>
        </authorList>
    </citation>
    <scope>IDENTIFICATION</scope>
    <source>
        <strain evidence="3">PS312</strain>
    </source>
</reference>